<keyword evidence="8 10" id="KW-0472">Membrane</keyword>
<dbReference type="EMBL" id="QOQF01000009">
    <property type="protein sequence ID" value="RCL77405.1"/>
    <property type="molecule type" value="Genomic_DNA"/>
</dbReference>
<keyword evidence="4" id="KW-1003">Cell membrane</keyword>
<feature type="transmembrane region" description="Helical" evidence="10">
    <location>
        <begin position="389"/>
        <end position="411"/>
    </location>
</feature>
<keyword evidence="7" id="KW-0406">Ion transport</keyword>
<keyword evidence="5 10" id="KW-0812">Transmembrane</keyword>
<organism evidence="11 12">
    <name type="scientific">PS1 clade bacterium</name>
    <dbReference type="NCBI Taxonomy" id="2175152"/>
    <lineage>
        <taxon>Bacteria</taxon>
        <taxon>Pseudomonadati</taxon>
        <taxon>Pseudomonadota</taxon>
        <taxon>Alphaproteobacteria</taxon>
        <taxon>PS1 clade</taxon>
    </lineage>
</organism>
<dbReference type="InterPro" id="IPR002528">
    <property type="entry name" value="MATE_fam"/>
</dbReference>
<evidence type="ECO:0000256" key="4">
    <source>
        <dbReference type="ARBA" id="ARBA00022475"/>
    </source>
</evidence>
<feature type="transmembrane region" description="Helical" evidence="10">
    <location>
        <begin position="95"/>
        <end position="121"/>
    </location>
</feature>
<feature type="transmembrane region" description="Helical" evidence="10">
    <location>
        <begin position="133"/>
        <end position="153"/>
    </location>
</feature>
<evidence type="ECO:0000256" key="8">
    <source>
        <dbReference type="ARBA" id="ARBA00023136"/>
    </source>
</evidence>
<evidence type="ECO:0000256" key="6">
    <source>
        <dbReference type="ARBA" id="ARBA00022989"/>
    </source>
</evidence>
<evidence type="ECO:0000256" key="3">
    <source>
        <dbReference type="ARBA" id="ARBA00022449"/>
    </source>
</evidence>
<reference evidence="11 12" key="1">
    <citation type="journal article" date="2018" name="Microbiome">
        <title>Fine metagenomic profile of the Mediterranean stratified and mixed water columns revealed by assembly and recruitment.</title>
        <authorList>
            <person name="Haro-Moreno J.M."/>
            <person name="Lopez-Perez M."/>
            <person name="De La Torre J.R."/>
            <person name="Picazo A."/>
            <person name="Camacho A."/>
            <person name="Rodriguez-Valera F."/>
        </authorList>
    </citation>
    <scope>NUCLEOTIDE SEQUENCE [LARGE SCALE GENOMIC DNA]</scope>
    <source>
        <strain evidence="11">MED-G55</strain>
    </source>
</reference>
<dbReference type="GO" id="GO:0042910">
    <property type="term" value="F:xenobiotic transmembrane transporter activity"/>
    <property type="evidence" value="ECO:0007669"/>
    <property type="project" value="InterPro"/>
</dbReference>
<name>A0A368E1S2_9PROT</name>
<evidence type="ECO:0000256" key="10">
    <source>
        <dbReference type="SAM" id="Phobius"/>
    </source>
</evidence>
<dbReference type="Proteomes" id="UP000252132">
    <property type="component" value="Unassembled WGS sequence"/>
</dbReference>
<proteinExistence type="predicted"/>
<protein>
    <recommendedName>
        <fullName evidence="9">Multidrug-efflux transporter</fullName>
    </recommendedName>
</protein>
<dbReference type="InterPro" id="IPR050222">
    <property type="entry name" value="MATE_MdtK"/>
</dbReference>
<feature type="transmembrane region" description="Helical" evidence="10">
    <location>
        <begin position="197"/>
        <end position="217"/>
    </location>
</feature>
<dbReference type="NCBIfam" id="TIGR00797">
    <property type="entry name" value="matE"/>
    <property type="match status" value="1"/>
</dbReference>
<keyword evidence="3" id="KW-0050">Antiport</keyword>
<dbReference type="PANTHER" id="PTHR43298">
    <property type="entry name" value="MULTIDRUG RESISTANCE PROTEIN NORM-RELATED"/>
    <property type="match status" value="1"/>
</dbReference>
<evidence type="ECO:0000256" key="9">
    <source>
        <dbReference type="ARBA" id="ARBA00031636"/>
    </source>
</evidence>
<sequence length="457" mass="49794">MSRPPRSLLQEITSLVELAWPVVISRVAIFSLAVVDTIMVGRYASDELAFLGIGLVPSSICILFIVGLLLGTMVKVSNHYGAGRYEDCGASWWRSLPLAFGLGLLALAICACGETLLTFLGQPPEIAEAGGRISLIMGFGMPLIALQITTGYFLEGINRVRPGMVIILIVNVANIYLNDILINGRMGFPEMGAEGSAWATNIVRFMMMSMIVAYVWFMHDQQKYAVRKRPLRNPGASREQRRIGYAAGLSMGIENTAFSFLSIFAGMIGTLSLATHTITMNFFSLCFMLGLGVGTATAVRVGNANGAGNWRQVYRLGWIGLGTQFALMFPLTLCMIFYSDYIVGFYSSDSELTSLAAKVLSFAAYAILLDAGQSLIAQSFRARGDNWSAPVIHFMSFGCLMIPVSYISGIYLERGVFGLYDGLFIGSLVALMLCLNRNIMLNRKLPLDEASKATVHV</sequence>
<evidence type="ECO:0000256" key="7">
    <source>
        <dbReference type="ARBA" id="ARBA00023065"/>
    </source>
</evidence>
<feature type="transmembrane region" description="Helical" evidence="10">
    <location>
        <begin position="160"/>
        <end position="177"/>
    </location>
</feature>
<dbReference type="Pfam" id="PF01554">
    <property type="entry name" value="MatE"/>
    <property type="match status" value="2"/>
</dbReference>
<evidence type="ECO:0000256" key="5">
    <source>
        <dbReference type="ARBA" id="ARBA00022692"/>
    </source>
</evidence>
<feature type="transmembrane region" description="Helical" evidence="10">
    <location>
        <begin position="282"/>
        <end position="301"/>
    </location>
</feature>
<dbReference type="AlphaFoldDB" id="A0A368E1S2"/>
<keyword evidence="2" id="KW-0813">Transport</keyword>
<dbReference type="GO" id="GO:0015297">
    <property type="term" value="F:antiporter activity"/>
    <property type="evidence" value="ECO:0007669"/>
    <property type="project" value="UniProtKB-KW"/>
</dbReference>
<feature type="transmembrane region" description="Helical" evidence="10">
    <location>
        <begin position="12"/>
        <end position="35"/>
    </location>
</feature>
<dbReference type="InterPro" id="IPR048279">
    <property type="entry name" value="MdtK-like"/>
</dbReference>
<keyword evidence="6 10" id="KW-1133">Transmembrane helix</keyword>
<comment type="subcellular location">
    <subcellularLocation>
        <location evidence="1">Cell inner membrane</location>
        <topology evidence="1">Multi-pass membrane protein</topology>
    </subcellularLocation>
</comment>
<feature type="transmembrane region" description="Helical" evidence="10">
    <location>
        <begin position="313"/>
        <end position="339"/>
    </location>
</feature>
<dbReference type="GO" id="GO:0005886">
    <property type="term" value="C:plasma membrane"/>
    <property type="evidence" value="ECO:0007669"/>
    <property type="project" value="UniProtKB-SubCell"/>
</dbReference>
<accession>A0A368E1S2</accession>
<dbReference type="GO" id="GO:0006811">
    <property type="term" value="P:monoatomic ion transport"/>
    <property type="evidence" value="ECO:0007669"/>
    <property type="project" value="UniProtKB-KW"/>
</dbReference>
<gene>
    <name evidence="11" type="ORF">DBW69_03685</name>
</gene>
<dbReference type="PANTHER" id="PTHR43298:SF2">
    <property type="entry name" value="FMN_FAD EXPORTER YEEO-RELATED"/>
    <property type="match status" value="1"/>
</dbReference>
<feature type="transmembrane region" description="Helical" evidence="10">
    <location>
        <begin position="417"/>
        <end position="435"/>
    </location>
</feature>
<evidence type="ECO:0000313" key="11">
    <source>
        <dbReference type="EMBL" id="RCL77405.1"/>
    </source>
</evidence>
<comment type="caution">
    <text evidence="11">The sequence shown here is derived from an EMBL/GenBank/DDBJ whole genome shotgun (WGS) entry which is preliminary data.</text>
</comment>
<evidence type="ECO:0000313" key="12">
    <source>
        <dbReference type="Proteomes" id="UP000252132"/>
    </source>
</evidence>
<evidence type="ECO:0000256" key="1">
    <source>
        <dbReference type="ARBA" id="ARBA00004429"/>
    </source>
</evidence>
<dbReference type="PIRSF" id="PIRSF006603">
    <property type="entry name" value="DinF"/>
    <property type="match status" value="1"/>
</dbReference>
<evidence type="ECO:0000256" key="2">
    <source>
        <dbReference type="ARBA" id="ARBA00022448"/>
    </source>
</evidence>
<feature type="transmembrane region" description="Helical" evidence="10">
    <location>
        <begin position="55"/>
        <end position="74"/>
    </location>
</feature>